<comment type="caution">
    <text evidence="1">The sequence shown here is derived from an EMBL/GenBank/DDBJ whole genome shotgun (WGS) entry which is preliminary data.</text>
</comment>
<evidence type="ECO:0000313" key="1">
    <source>
        <dbReference type="EMBL" id="KAK0143683.1"/>
    </source>
</evidence>
<dbReference type="AlphaFoldDB" id="A0AA47MNK9"/>
<dbReference type="Proteomes" id="UP001174136">
    <property type="component" value="Unassembled WGS sequence"/>
</dbReference>
<name>A0AA47MNK9_MERPO</name>
<protein>
    <submittedName>
        <fullName evidence="1">Uncharacterized protein</fullName>
    </submittedName>
</protein>
<accession>A0AA47MNK9</accession>
<organism evidence="1 2">
    <name type="scientific">Merluccius polli</name>
    <name type="common">Benguela hake</name>
    <name type="synonym">Merluccius cadenati</name>
    <dbReference type="NCBI Taxonomy" id="89951"/>
    <lineage>
        <taxon>Eukaryota</taxon>
        <taxon>Metazoa</taxon>
        <taxon>Chordata</taxon>
        <taxon>Craniata</taxon>
        <taxon>Vertebrata</taxon>
        <taxon>Euteleostomi</taxon>
        <taxon>Actinopterygii</taxon>
        <taxon>Neopterygii</taxon>
        <taxon>Teleostei</taxon>
        <taxon>Neoteleostei</taxon>
        <taxon>Acanthomorphata</taxon>
        <taxon>Zeiogadaria</taxon>
        <taxon>Gadariae</taxon>
        <taxon>Gadiformes</taxon>
        <taxon>Gadoidei</taxon>
        <taxon>Merlucciidae</taxon>
        <taxon>Merluccius</taxon>
    </lineage>
</organism>
<reference evidence="1" key="1">
    <citation type="journal article" date="2023" name="Front. Mar. Sci.">
        <title>A new Merluccius polli reference genome to investigate the effects of global change in West African waters.</title>
        <authorList>
            <person name="Mateo J.L."/>
            <person name="Blanco-Fernandez C."/>
            <person name="Garcia-Vazquez E."/>
            <person name="Machado-Schiaffino G."/>
        </authorList>
    </citation>
    <scope>NUCLEOTIDE SEQUENCE</scope>
    <source>
        <strain evidence="1">C29</strain>
        <tissue evidence="1">Fin</tissue>
    </source>
</reference>
<proteinExistence type="predicted"/>
<keyword evidence="2" id="KW-1185">Reference proteome</keyword>
<evidence type="ECO:0000313" key="2">
    <source>
        <dbReference type="Proteomes" id="UP001174136"/>
    </source>
</evidence>
<sequence length="159" mass="18001">MAQNFLRLNESKSEVVWFDPPDSIKLVPTSLGNRSTLVKPQVSFFQLHTIAKIKPFLSSKDLDKVLRSFPSSRFDYCNSLYCILGSVSRPRLSRRLQLVQNAVAAARLLTRRVQPVWPPSYIADHLTPYSTSRSLRWTDLGLLDVPPSKLKLRGDCCGP</sequence>
<gene>
    <name evidence="1" type="ORF">N1851_018120</name>
</gene>
<dbReference type="EMBL" id="JAOPHQ010003290">
    <property type="protein sequence ID" value="KAK0143683.1"/>
    <property type="molecule type" value="Genomic_DNA"/>
</dbReference>